<protein>
    <submittedName>
        <fullName evidence="2">Uncharacterized protein</fullName>
    </submittedName>
</protein>
<keyword evidence="3" id="KW-1185">Reference proteome</keyword>
<dbReference type="Proteomes" id="UP001152320">
    <property type="component" value="Chromosome 2"/>
</dbReference>
<name>A0A9Q1CJR9_HOLLE</name>
<feature type="region of interest" description="Disordered" evidence="1">
    <location>
        <begin position="1"/>
        <end position="20"/>
    </location>
</feature>
<comment type="caution">
    <text evidence="2">The sequence shown here is derived from an EMBL/GenBank/DDBJ whole genome shotgun (WGS) entry which is preliminary data.</text>
</comment>
<reference evidence="2" key="1">
    <citation type="submission" date="2021-10" db="EMBL/GenBank/DDBJ databases">
        <title>Tropical sea cucumber genome reveals ecological adaptation and Cuvierian tubules defense mechanism.</title>
        <authorList>
            <person name="Chen T."/>
        </authorList>
    </citation>
    <scope>NUCLEOTIDE SEQUENCE</scope>
    <source>
        <strain evidence="2">Nanhai2018</strain>
        <tissue evidence="2">Muscle</tissue>
    </source>
</reference>
<dbReference type="AlphaFoldDB" id="A0A9Q1CJR9"/>
<dbReference type="EMBL" id="JAIZAY010000002">
    <property type="protein sequence ID" value="KAJ8046195.1"/>
    <property type="molecule type" value="Genomic_DNA"/>
</dbReference>
<evidence type="ECO:0000256" key="1">
    <source>
        <dbReference type="SAM" id="MobiDB-lite"/>
    </source>
</evidence>
<gene>
    <name evidence="2" type="ORF">HOLleu_04799</name>
</gene>
<feature type="region of interest" description="Disordered" evidence="1">
    <location>
        <begin position="28"/>
        <end position="69"/>
    </location>
</feature>
<evidence type="ECO:0000313" key="3">
    <source>
        <dbReference type="Proteomes" id="UP001152320"/>
    </source>
</evidence>
<evidence type="ECO:0000313" key="2">
    <source>
        <dbReference type="EMBL" id="KAJ8046195.1"/>
    </source>
</evidence>
<accession>A0A9Q1CJR9</accession>
<proteinExistence type="predicted"/>
<organism evidence="2 3">
    <name type="scientific">Holothuria leucospilota</name>
    <name type="common">Black long sea cucumber</name>
    <name type="synonym">Mertensiothuria leucospilota</name>
    <dbReference type="NCBI Taxonomy" id="206669"/>
    <lineage>
        <taxon>Eukaryota</taxon>
        <taxon>Metazoa</taxon>
        <taxon>Echinodermata</taxon>
        <taxon>Eleutherozoa</taxon>
        <taxon>Echinozoa</taxon>
        <taxon>Holothuroidea</taxon>
        <taxon>Aspidochirotacea</taxon>
        <taxon>Aspidochirotida</taxon>
        <taxon>Holothuriidae</taxon>
        <taxon>Holothuria</taxon>
    </lineage>
</organism>
<sequence length="69" mass="7780">MPGSLVIKQSEDNDDISGVVSQEEMLREIESTEENESYAHARLTGVSNEKRGKVTHGHNYPRSERKPPK</sequence>